<accession>A0A380NXK3</accession>
<dbReference type="Pfam" id="PF00106">
    <property type="entry name" value="adh_short"/>
    <property type="match status" value="1"/>
</dbReference>
<keyword evidence="2 3" id="KW-0560">Oxidoreductase</keyword>
<name>A0A380NXK3_WEIVI</name>
<dbReference type="Proteomes" id="UP000254621">
    <property type="component" value="Unassembled WGS sequence"/>
</dbReference>
<dbReference type="PRINTS" id="PR00081">
    <property type="entry name" value="GDHRDH"/>
</dbReference>
<comment type="similarity">
    <text evidence="1">Belongs to the short-chain dehydrogenases/reductases (SDR) family.</text>
</comment>
<dbReference type="InterPro" id="IPR036291">
    <property type="entry name" value="NAD(P)-bd_dom_sf"/>
</dbReference>
<dbReference type="EC" id="1.1.1.304" evidence="3"/>
<dbReference type="Gene3D" id="3.40.50.720">
    <property type="entry name" value="NAD(P)-binding Rossmann-like Domain"/>
    <property type="match status" value="1"/>
</dbReference>
<dbReference type="EMBL" id="UHIV01000001">
    <property type="protein sequence ID" value="SUP52242.1"/>
    <property type="molecule type" value="Genomic_DNA"/>
</dbReference>
<reference evidence="3 4" key="1">
    <citation type="submission" date="2018-06" db="EMBL/GenBank/DDBJ databases">
        <authorList>
            <consortium name="Pathogen Informatics"/>
            <person name="Doyle S."/>
        </authorList>
    </citation>
    <scope>NUCLEOTIDE SEQUENCE [LARGE SCALE GENOMIC DNA]</scope>
    <source>
        <strain evidence="3 4">NCTC13645</strain>
    </source>
</reference>
<dbReference type="PANTHER" id="PTHR43669">
    <property type="entry name" value="5-KETO-D-GLUCONATE 5-REDUCTASE"/>
    <property type="match status" value="1"/>
</dbReference>
<dbReference type="GO" id="GO:0052588">
    <property type="term" value="F:diacetyl reductase ((S)-acetoin forming) (NAD+) activity"/>
    <property type="evidence" value="ECO:0007669"/>
    <property type="project" value="UniProtKB-EC"/>
</dbReference>
<dbReference type="PANTHER" id="PTHR43669:SF3">
    <property type="entry name" value="ALCOHOL DEHYDROGENASE, PUTATIVE (AFU_ORTHOLOGUE AFUA_3G03445)-RELATED"/>
    <property type="match status" value="1"/>
</dbReference>
<evidence type="ECO:0000313" key="3">
    <source>
        <dbReference type="EMBL" id="SUP52242.1"/>
    </source>
</evidence>
<evidence type="ECO:0000313" key="4">
    <source>
        <dbReference type="Proteomes" id="UP000254621"/>
    </source>
</evidence>
<proteinExistence type="inferred from homology"/>
<evidence type="ECO:0000256" key="1">
    <source>
        <dbReference type="ARBA" id="ARBA00006484"/>
    </source>
</evidence>
<dbReference type="PRINTS" id="PR00080">
    <property type="entry name" value="SDRFAMILY"/>
</dbReference>
<dbReference type="STRING" id="1629.IV50_GL001425"/>
<sequence>MADEINHQKPDTAFAVEVNVAKRDQVFDAIEKTVAHFGDLTVLINNAGVAPSQPILDVDEKTLELADKININGTVWGIQAATEAFKKLGHGGKIINASSQAGIEGNPNLTVYGSTKLRFVGLHKRQPKS</sequence>
<organism evidence="3 4">
    <name type="scientific">Weissella viridescens</name>
    <name type="common">Lactobacillus viridescens</name>
    <dbReference type="NCBI Taxonomy" id="1629"/>
    <lineage>
        <taxon>Bacteria</taxon>
        <taxon>Bacillati</taxon>
        <taxon>Bacillota</taxon>
        <taxon>Bacilli</taxon>
        <taxon>Lactobacillales</taxon>
        <taxon>Lactobacillaceae</taxon>
        <taxon>Weissella</taxon>
    </lineage>
</organism>
<protein>
    <submittedName>
        <fullName evidence="3">Diacetyl reductase [(S)-acetoin forming]</fullName>
        <ecNumber evidence="3">1.1.1.304</ecNumber>
    </submittedName>
</protein>
<evidence type="ECO:0000256" key="2">
    <source>
        <dbReference type="ARBA" id="ARBA00023002"/>
    </source>
</evidence>
<dbReference type="SUPFAM" id="SSF51735">
    <property type="entry name" value="NAD(P)-binding Rossmann-fold domains"/>
    <property type="match status" value="1"/>
</dbReference>
<dbReference type="AlphaFoldDB" id="A0A380NXK3"/>
<gene>
    <name evidence="3" type="primary">budC</name>
    <name evidence="3" type="ORF">NCTC13645_00115</name>
</gene>
<dbReference type="InterPro" id="IPR002347">
    <property type="entry name" value="SDR_fam"/>
</dbReference>